<dbReference type="FunFam" id="1.10.10.60:FF:000001">
    <property type="entry name" value="MYB-related transcription factor"/>
    <property type="match status" value="1"/>
</dbReference>
<keyword evidence="10" id="KW-1185">Reference proteome</keyword>
<dbReference type="InterPro" id="IPR015495">
    <property type="entry name" value="Myb_TF_plants"/>
</dbReference>
<dbReference type="InterPro" id="IPR001005">
    <property type="entry name" value="SANT/Myb"/>
</dbReference>
<sequence>MGRKPSSSNEGMINRGAWTPQEDKVLVSYISTYGVGKWESLPKRAGLKRSGKSCRLRWLNYLRPDIKRGNISDDEEALIIRLHKLLGNRWSLIARRLPGRTDNEIKNYWNTTLVKKLQGELPQFNKLYRTISTGTESNSSGTATKSILQGKATVASLPTDADSNTARAFCGLDAPLMLPLLAVPEGYSGSAMDMLAVSWPLDSGAWEEPNIVGIEIEEFGYGSQRGDGIKNCQDLEDMMASEGATNGTWEENDDLPSFCLIRLNRRYHRGFRSFIVSFLSPLPFASLRASGDKEKEGMLEMDTLVIGNGSQIEGKLLDPLQRNFLQVQSILDQNRLLINEINQNHESRIPDNLSRNVGLIRELNDNIRRIVDLYGNLSVSFTDSKDADSDAKRGHKRNRPA</sequence>
<evidence type="ECO:0000259" key="7">
    <source>
        <dbReference type="PROSITE" id="PS50090"/>
    </source>
</evidence>
<dbReference type="InterPro" id="IPR017930">
    <property type="entry name" value="Myb_dom"/>
</dbReference>
<gene>
    <name evidence="9" type="ORF">ZIOFF_030520</name>
</gene>
<keyword evidence="6" id="KW-0539">Nucleus</keyword>
<evidence type="ECO:0000256" key="2">
    <source>
        <dbReference type="ARBA" id="ARBA00022737"/>
    </source>
</evidence>
<dbReference type="InterPro" id="IPR009057">
    <property type="entry name" value="Homeodomain-like_sf"/>
</dbReference>
<feature type="domain" description="HTH myb-type" evidence="8">
    <location>
        <begin position="63"/>
        <end position="117"/>
    </location>
</feature>
<dbReference type="Pfam" id="PF00249">
    <property type="entry name" value="Myb_DNA-binding"/>
    <property type="match status" value="2"/>
</dbReference>
<organism evidence="9 10">
    <name type="scientific">Zingiber officinale</name>
    <name type="common">Ginger</name>
    <name type="synonym">Amomum zingiber</name>
    <dbReference type="NCBI Taxonomy" id="94328"/>
    <lineage>
        <taxon>Eukaryota</taxon>
        <taxon>Viridiplantae</taxon>
        <taxon>Streptophyta</taxon>
        <taxon>Embryophyta</taxon>
        <taxon>Tracheophyta</taxon>
        <taxon>Spermatophyta</taxon>
        <taxon>Magnoliopsida</taxon>
        <taxon>Liliopsida</taxon>
        <taxon>Zingiberales</taxon>
        <taxon>Zingiberaceae</taxon>
        <taxon>Zingiber</taxon>
    </lineage>
</organism>
<proteinExistence type="predicted"/>
<dbReference type="SMART" id="SM00717">
    <property type="entry name" value="SANT"/>
    <property type="match status" value="2"/>
</dbReference>
<keyword evidence="2" id="KW-0677">Repeat</keyword>
<feature type="domain" description="HTH myb-type" evidence="8">
    <location>
        <begin position="13"/>
        <end position="62"/>
    </location>
</feature>
<evidence type="ECO:0000313" key="10">
    <source>
        <dbReference type="Proteomes" id="UP000734854"/>
    </source>
</evidence>
<dbReference type="EMBL" id="JACMSC010000008">
    <property type="protein sequence ID" value="KAG6512409.1"/>
    <property type="molecule type" value="Genomic_DNA"/>
</dbReference>
<dbReference type="AlphaFoldDB" id="A0A8J5GZX3"/>
<reference evidence="9 10" key="1">
    <citation type="submission" date="2020-08" db="EMBL/GenBank/DDBJ databases">
        <title>Plant Genome Project.</title>
        <authorList>
            <person name="Zhang R.-G."/>
        </authorList>
    </citation>
    <scope>NUCLEOTIDE SEQUENCE [LARGE SCALE GENOMIC DNA]</scope>
    <source>
        <tissue evidence="9">Rhizome</tissue>
    </source>
</reference>
<keyword evidence="5" id="KW-0804">Transcription</keyword>
<dbReference type="CDD" id="cd00167">
    <property type="entry name" value="SANT"/>
    <property type="match status" value="2"/>
</dbReference>
<evidence type="ECO:0000256" key="1">
    <source>
        <dbReference type="ARBA" id="ARBA00004123"/>
    </source>
</evidence>
<evidence type="ECO:0000256" key="3">
    <source>
        <dbReference type="ARBA" id="ARBA00023015"/>
    </source>
</evidence>
<feature type="domain" description="Myb-like" evidence="7">
    <location>
        <begin position="63"/>
        <end position="113"/>
    </location>
</feature>
<dbReference type="Proteomes" id="UP000734854">
    <property type="component" value="Unassembled WGS sequence"/>
</dbReference>
<evidence type="ECO:0000256" key="4">
    <source>
        <dbReference type="ARBA" id="ARBA00023125"/>
    </source>
</evidence>
<dbReference type="PANTHER" id="PTHR47999:SF96">
    <property type="entry name" value="TRANSCRIPTION REPRESSOR MYB6-LIKE"/>
    <property type="match status" value="1"/>
</dbReference>
<feature type="domain" description="Myb-like" evidence="7">
    <location>
        <begin position="10"/>
        <end position="62"/>
    </location>
</feature>
<dbReference type="Pfam" id="PF07011">
    <property type="entry name" value="Elf4"/>
    <property type="match status" value="1"/>
</dbReference>
<dbReference type="SUPFAM" id="SSF46689">
    <property type="entry name" value="Homeodomain-like"/>
    <property type="match status" value="1"/>
</dbReference>
<accession>A0A8J5GZX3</accession>
<evidence type="ECO:0000313" key="9">
    <source>
        <dbReference type="EMBL" id="KAG6512409.1"/>
    </source>
</evidence>
<dbReference type="InterPro" id="IPR009741">
    <property type="entry name" value="EARLY_FLOWERING_4_dom"/>
</dbReference>
<evidence type="ECO:0000256" key="5">
    <source>
        <dbReference type="ARBA" id="ARBA00023163"/>
    </source>
</evidence>
<dbReference type="PANTHER" id="PTHR47999">
    <property type="entry name" value="TRANSCRIPTION FACTOR MYB8-RELATED-RELATED"/>
    <property type="match status" value="1"/>
</dbReference>
<comment type="caution">
    <text evidence="9">The sequence shown here is derived from an EMBL/GenBank/DDBJ whole genome shotgun (WGS) entry which is preliminary data.</text>
</comment>
<comment type="subcellular location">
    <subcellularLocation>
        <location evidence="1">Nucleus</location>
    </subcellularLocation>
</comment>
<keyword evidence="3" id="KW-0805">Transcription regulation</keyword>
<name>A0A8J5GZX3_ZINOF</name>
<dbReference type="GO" id="GO:0003677">
    <property type="term" value="F:DNA binding"/>
    <property type="evidence" value="ECO:0007669"/>
    <property type="project" value="UniProtKB-KW"/>
</dbReference>
<keyword evidence="4" id="KW-0238">DNA-binding</keyword>
<evidence type="ECO:0000259" key="8">
    <source>
        <dbReference type="PROSITE" id="PS51294"/>
    </source>
</evidence>
<evidence type="ECO:0000256" key="6">
    <source>
        <dbReference type="ARBA" id="ARBA00023242"/>
    </source>
</evidence>
<dbReference type="PROSITE" id="PS50090">
    <property type="entry name" value="MYB_LIKE"/>
    <property type="match status" value="2"/>
</dbReference>
<protein>
    <submittedName>
        <fullName evidence="9">Uncharacterized protein</fullName>
    </submittedName>
</protein>
<dbReference type="Gene3D" id="1.10.10.60">
    <property type="entry name" value="Homeodomain-like"/>
    <property type="match status" value="2"/>
</dbReference>
<dbReference type="GO" id="GO:0005634">
    <property type="term" value="C:nucleus"/>
    <property type="evidence" value="ECO:0007669"/>
    <property type="project" value="UniProtKB-SubCell"/>
</dbReference>
<dbReference type="PROSITE" id="PS51294">
    <property type="entry name" value="HTH_MYB"/>
    <property type="match status" value="2"/>
</dbReference>